<comment type="catalytic activity">
    <reaction evidence="1">
        <text>Cleavage of an N-acetyl or N-formyl amino acid from the N-terminus of a polypeptide.</text>
        <dbReference type="EC" id="3.4.19.1"/>
    </reaction>
</comment>
<dbReference type="EC" id="3.4.19.1" evidence="5"/>
<dbReference type="InterPro" id="IPR001375">
    <property type="entry name" value="Peptidase_S9_cat"/>
</dbReference>
<keyword evidence="12" id="KW-1185">Reference proteome</keyword>
<evidence type="ECO:0000256" key="3">
    <source>
        <dbReference type="ARBA" id="ARBA00010040"/>
    </source>
</evidence>
<evidence type="ECO:0000256" key="1">
    <source>
        <dbReference type="ARBA" id="ARBA00000721"/>
    </source>
</evidence>
<protein>
    <recommendedName>
        <fullName evidence="5">acylaminoacyl-peptidase</fullName>
        <ecNumber evidence="5">3.4.19.1</ecNumber>
    </recommendedName>
    <alternativeName>
        <fullName evidence="8">Dipeptidyl-peptidase V</fullName>
    </alternativeName>
</protein>
<evidence type="ECO:0000256" key="6">
    <source>
        <dbReference type="ARBA" id="ARBA00022490"/>
    </source>
</evidence>
<evidence type="ECO:0000256" key="2">
    <source>
        <dbReference type="ARBA" id="ARBA00004496"/>
    </source>
</evidence>
<dbReference type="Gene3D" id="3.40.50.1820">
    <property type="entry name" value="alpha/beta hydrolase"/>
    <property type="match status" value="1"/>
</dbReference>
<evidence type="ECO:0000313" key="12">
    <source>
        <dbReference type="Proteomes" id="UP001556367"/>
    </source>
</evidence>
<name>A0ABR3JLA7_9AGAR</name>
<dbReference type="Pfam" id="PF19283">
    <property type="entry name" value="APEH_N"/>
    <property type="match status" value="1"/>
</dbReference>
<sequence>MFRELAELPLPVAGSFLQGSSAISTTYSIRDHDRNIKRTVTKTLFPSSQSQDDSNDASSLTWSGFSQELPKEVVASAFSPSGARRAVLRETDEKKRFVEIWRGDAIEASLDVTEKHGAFYADDYLGTLDFSPSESAILYTAEAKPPSKEASSLERFRFTPTFGEGLAGRQRPTIYLFRWREASPSIDAQEQVSVTLQAVSMAQPPPFPVLLGQAIFTGEQQIVATGYEYTAAGRLLGIKGCYNRPVGIWELSLPETQEKVEVEDPEKEREREKEEKDIGVLQCQNTKLTSLDRSCRTPRVLVQGDKRTLFWVSNATGGAHASCASLHKKDLGSNGDSVLVNTVWEPKEADAFPGLYIDGLSKRPFLKLRDTRYIVCHSTWGSRTTVLLINALNGSVEDVTPDNDGKMFSWAVLGTDGTSKVLCARSAPTIPHEVVVGEISADGSTVSSEWHIVDKPALSSKIEQSLSSLKASIIPIPGRGPTETIVYQTNDVSQKLPMITVPHGGPHATTTTAFSASTVALALEGYTLSLPNYTGSLGFGETHVRALLGNCGSLDVEDCIASVRHLIKLGISESGPENQMVQGGSHGGFLTGHLIGQYPDVFSAAVLRNPVISIGELSISDIPDWYYYEFGLPFSETTNVTPEVYKLLYDASPIRYIDAVKARVLLLIGGSDLRVAPTQGIEYFHALKGRGKEVEMLWFEKESHPLEGVESTKVGWEVARDWFATSRS</sequence>
<gene>
    <name evidence="11" type="ORF">HGRIS_002721</name>
</gene>
<dbReference type="Proteomes" id="UP001556367">
    <property type="component" value="Unassembled WGS sequence"/>
</dbReference>
<evidence type="ECO:0000259" key="10">
    <source>
        <dbReference type="Pfam" id="PF19283"/>
    </source>
</evidence>
<comment type="subunit">
    <text evidence="4">Homotetramer.</text>
</comment>
<evidence type="ECO:0000256" key="7">
    <source>
        <dbReference type="ARBA" id="ARBA00022801"/>
    </source>
</evidence>
<dbReference type="SUPFAM" id="SSF53474">
    <property type="entry name" value="alpha/beta-Hydrolases"/>
    <property type="match status" value="1"/>
</dbReference>
<dbReference type="InterPro" id="IPR045550">
    <property type="entry name" value="AARE_N"/>
</dbReference>
<evidence type="ECO:0000256" key="5">
    <source>
        <dbReference type="ARBA" id="ARBA00012917"/>
    </source>
</evidence>
<dbReference type="PANTHER" id="PTHR42776:SF4">
    <property type="entry name" value="ACYLAMINO-ACID-RELEASING ENZYME"/>
    <property type="match status" value="1"/>
</dbReference>
<feature type="domain" description="Acylamino-acid-releasing enzyme N-terminal" evidence="10">
    <location>
        <begin position="34"/>
        <end position="458"/>
    </location>
</feature>
<organism evidence="11 12">
    <name type="scientific">Hohenbuehelia grisea</name>
    <dbReference type="NCBI Taxonomy" id="104357"/>
    <lineage>
        <taxon>Eukaryota</taxon>
        <taxon>Fungi</taxon>
        <taxon>Dikarya</taxon>
        <taxon>Basidiomycota</taxon>
        <taxon>Agaricomycotina</taxon>
        <taxon>Agaricomycetes</taxon>
        <taxon>Agaricomycetidae</taxon>
        <taxon>Agaricales</taxon>
        <taxon>Pleurotineae</taxon>
        <taxon>Pleurotaceae</taxon>
        <taxon>Hohenbuehelia</taxon>
    </lineage>
</organism>
<evidence type="ECO:0000256" key="4">
    <source>
        <dbReference type="ARBA" id="ARBA00011881"/>
    </source>
</evidence>
<accession>A0ABR3JLA7</accession>
<keyword evidence="6" id="KW-0963">Cytoplasm</keyword>
<reference evidence="12" key="1">
    <citation type="submission" date="2024-06" db="EMBL/GenBank/DDBJ databases">
        <title>Multi-omics analyses provide insights into the biosynthesis of the anticancer antibiotic pleurotin in Hohenbuehelia grisea.</title>
        <authorList>
            <person name="Weaver J.A."/>
            <person name="Alberti F."/>
        </authorList>
    </citation>
    <scope>NUCLEOTIDE SEQUENCE [LARGE SCALE GENOMIC DNA]</scope>
    <source>
        <strain evidence="12">T-177</strain>
    </source>
</reference>
<evidence type="ECO:0000313" key="11">
    <source>
        <dbReference type="EMBL" id="KAL0956583.1"/>
    </source>
</evidence>
<dbReference type="InterPro" id="IPR029058">
    <property type="entry name" value="AB_hydrolase_fold"/>
</dbReference>
<feature type="domain" description="Peptidase S9 prolyl oligopeptidase catalytic" evidence="9">
    <location>
        <begin position="514"/>
        <end position="710"/>
    </location>
</feature>
<keyword evidence="7" id="KW-0378">Hydrolase</keyword>
<comment type="caution">
    <text evidence="11">The sequence shown here is derived from an EMBL/GenBank/DDBJ whole genome shotgun (WGS) entry which is preliminary data.</text>
</comment>
<evidence type="ECO:0000256" key="8">
    <source>
        <dbReference type="ARBA" id="ARBA00032829"/>
    </source>
</evidence>
<dbReference type="Pfam" id="PF00326">
    <property type="entry name" value="Peptidase_S9"/>
    <property type="match status" value="1"/>
</dbReference>
<proteinExistence type="inferred from homology"/>
<evidence type="ECO:0000259" key="9">
    <source>
        <dbReference type="Pfam" id="PF00326"/>
    </source>
</evidence>
<dbReference type="EMBL" id="JASNQZ010000006">
    <property type="protein sequence ID" value="KAL0956583.1"/>
    <property type="molecule type" value="Genomic_DNA"/>
</dbReference>
<dbReference type="PANTHER" id="PTHR42776">
    <property type="entry name" value="SERINE PEPTIDASE S9 FAMILY MEMBER"/>
    <property type="match status" value="1"/>
</dbReference>
<comment type="subcellular location">
    <subcellularLocation>
        <location evidence="2">Cytoplasm</location>
    </subcellularLocation>
</comment>
<comment type="similarity">
    <text evidence="3">Belongs to the peptidase S9C family.</text>
</comment>